<keyword evidence="4" id="KW-0378">Hydrolase</keyword>
<dbReference type="CDD" id="cd00412">
    <property type="entry name" value="pyrophosphatase"/>
    <property type="match status" value="1"/>
</dbReference>
<keyword evidence="3" id="KW-0479">Metal-binding</keyword>
<dbReference type="InterPro" id="IPR036649">
    <property type="entry name" value="Pyrophosphatase_sf"/>
</dbReference>
<evidence type="ECO:0000256" key="4">
    <source>
        <dbReference type="ARBA" id="ARBA00022801"/>
    </source>
</evidence>
<name>A0A6C0B7B0_9ZZZZ</name>
<dbReference type="Pfam" id="PF00719">
    <property type="entry name" value="Pyrophosphatase"/>
    <property type="match status" value="1"/>
</dbReference>
<organism evidence="6">
    <name type="scientific">viral metagenome</name>
    <dbReference type="NCBI Taxonomy" id="1070528"/>
    <lineage>
        <taxon>unclassified sequences</taxon>
        <taxon>metagenomes</taxon>
        <taxon>organismal metagenomes</taxon>
    </lineage>
</organism>
<dbReference type="SUPFAM" id="SSF50324">
    <property type="entry name" value="Inorganic pyrophosphatase"/>
    <property type="match status" value="1"/>
</dbReference>
<evidence type="ECO:0000256" key="2">
    <source>
        <dbReference type="ARBA" id="ARBA00012146"/>
    </source>
</evidence>
<dbReference type="PANTHER" id="PTHR10286">
    <property type="entry name" value="INORGANIC PYROPHOSPHATASE"/>
    <property type="match status" value="1"/>
</dbReference>
<accession>A0A6C0B7B0</accession>
<dbReference type="EMBL" id="MN739083">
    <property type="protein sequence ID" value="QHS87581.1"/>
    <property type="molecule type" value="Genomic_DNA"/>
</dbReference>
<dbReference type="GO" id="GO:0005737">
    <property type="term" value="C:cytoplasm"/>
    <property type="evidence" value="ECO:0007669"/>
    <property type="project" value="InterPro"/>
</dbReference>
<dbReference type="GO" id="GO:0000287">
    <property type="term" value="F:magnesium ion binding"/>
    <property type="evidence" value="ECO:0007669"/>
    <property type="project" value="InterPro"/>
</dbReference>
<evidence type="ECO:0000256" key="5">
    <source>
        <dbReference type="ARBA" id="ARBA00022842"/>
    </source>
</evidence>
<comment type="cofactor">
    <cofactor evidence="1">
        <name>Mg(2+)</name>
        <dbReference type="ChEBI" id="CHEBI:18420"/>
    </cofactor>
</comment>
<proteinExistence type="predicted"/>
<sequence length="156" mass="17416">MCDAIIEISKGSNMKYEHDKDTGCLRLDRIIHNSNVFPYNYGYIPGTLGGDGDPTDIIILCDYAIHPGTLVRCKIIGGIMTTDESGCDHKILAVLDDKCDPKSAHINDVGDLNPYTLECIRYFLTHYKDGEKNKFVQMGATYGREEAEQIVVESHI</sequence>
<evidence type="ECO:0000313" key="6">
    <source>
        <dbReference type="EMBL" id="QHS87581.1"/>
    </source>
</evidence>
<dbReference type="InterPro" id="IPR008162">
    <property type="entry name" value="Pyrophosphatase"/>
</dbReference>
<dbReference type="GO" id="GO:0004427">
    <property type="term" value="F:inorganic diphosphate phosphatase activity"/>
    <property type="evidence" value="ECO:0007669"/>
    <property type="project" value="UniProtKB-EC"/>
</dbReference>
<evidence type="ECO:0000256" key="3">
    <source>
        <dbReference type="ARBA" id="ARBA00022723"/>
    </source>
</evidence>
<dbReference type="Gene3D" id="3.90.80.10">
    <property type="entry name" value="Inorganic pyrophosphatase"/>
    <property type="match status" value="1"/>
</dbReference>
<keyword evidence="5" id="KW-0460">Magnesium</keyword>
<protein>
    <recommendedName>
        <fullName evidence="2">inorganic diphosphatase</fullName>
        <ecNumber evidence="2">3.6.1.1</ecNumber>
    </recommendedName>
</protein>
<dbReference type="AlphaFoldDB" id="A0A6C0B7B0"/>
<dbReference type="EC" id="3.6.1.1" evidence="2"/>
<dbReference type="GO" id="GO:0006796">
    <property type="term" value="P:phosphate-containing compound metabolic process"/>
    <property type="evidence" value="ECO:0007669"/>
    <property type="project" value="InterPro"/>
</dbReference>
<evidence type="ECO:0000256" key="1">
    <source>
        <dbReference type="ARBA" id="ARBA00001946"/>
    </source>
</evidence>
<reference evidence="6" key="1">
    <citation type="journal article" date="2020" name="Nature">
        <title>Giant virus diversity and host interactions through global metagenomics.</title>
        <authorList>
            <person name="Schulz F."/>
            <person name="Roux S."/>
            <person name="Paez-Espino D."/>
            <person name="Jungbluth S."/>
            <person name="Walsh D.A."/>
            <person name="Denef V.J."/>
            <person name="McMahon K.D."/>
            <person name="Konstantinidis K.T."/>
            <person name="Eloe-Fadrosh E.A."/>
            <person name="Kyrpides N.C."/>
            <person name="Woyke T."/>
        </authorList>
    </citation>
    <scope>NUCLEOTIDE SEQUENCE</scope>
    <source>
        <strain evidence="6">GVMAG-M-3300010157-4</strain>
    </source>
</reference>